<dbReference type="GeneID" id="117644944"/>
<dbReference type="InterPro" id="IPR042465">
    <property type="entry name" value="XXLT1"/>
</dbReference>
<dbReference type="GO" id="GO:0016266">
    <property type="term" value="P:protein O-linked glycosylation via N-acetyl-galactosamine"/>
    <property type="evidence" value="ECO:0007669"/>
    <property type="project" value="TreeGrafter"/>
</dbReference>
<dbReference type="PANTHER" id="PTHR46612">
    <property type="entry name" value="XYLOSIDE XYLOSYLTRANSFERASE 1"/>
    <property type="match status" value="1"/>
</dbReference>
<dbReference type="FunCoup" id="A0A6P8Z228">
    <property type="interactions" value="495"/>
</dbReference>
<organism evidence="3">
    <name type="scientific">Thrips palmi</name>
    <name type="common">Melon thrips</name>
    <dbReference type="NCBI Taxonomy" id="161013"/>
    <lineage>
        <taxon>Eukaryota</taxon>
        <taxon>Metazoa</taxon>
        <taxon>Ecdysozoa</taxon>
        <taxon>Arthropoda</taxon>
        <taxon>Hexapoda</taxon>
        <taxon>Insecta</taxon>
        <taxon>Pterygota</taxon>
        <taxon>Neoptera</taxon>
        <taxon>Paraneoptera</taxon>
        <taxon>Thysanoptera</taxon>
        <taxon>Terebrantia</taxon>
        <taxon>Thripoidea</taxon>
        <taxon>Thripidae</taxon>
        <taxon>Thrips</taxon>
    </lineage>
</organism>
<evidence type="ECO:0000313" key="2">
    <source>
        <dbReference type="Proteomes" id="UP000515158"/>
    </source>
</evidence>
<dbReference type="InParanoid" id="A0A6P8Z228"/>
<dbReference type="PANTHER" id="PTHR46612:SF1">
    <property type="entry name" value="XYLOSIDE XYLOSYLTRANSFERASE 1"/>
    <property type="match status" value="1"/>
</dbReference>
<dbReference type="AlphaFoldDB" id="A0A6P8Z228"/>
<dbReference type="InterPro" id="IPR029044">
    <property type="entry name" value="Nucleotide-diphossugar_trans"/>
</dbReference>
<dbReference type="Proteomes" id="UP000515158">
    <property type="component" value="Unplaced"/>
</dbReference>
<evidence type="ECO:0000313" key="3">
    <source>
        <dbReference type="RefSeq" id="XP_034240632.1"/>
    </source>
</evidence>
<dbReference type="RefSeq" id="XP_034240632.1">
    <property type="nucleotide sequence ID" value="XM_034384741.1"/>
</dbReference>
<dbReference type="KEGG" id="tpal:117644944"/>
<dbReference type="GO" id="GO:0005789">
    <property type="term" value="C:endoplasmic reticulum membrane"/>
    <property type="evidence" value="ECO:0007669"/>
    <property type="project" value="TreeGrafter"/>
</dbReference>
<dbReference type="GO" id="GO:0140560">
    <property type="term" value="F:xylosyl alpha-1,3-xylosyltransferase activity"/>
    <property type="evidence" value="ECO:0007669"/>
    <property type="project" value="TreeGrafter"/>
</dbReference>
<dbReference type="SUPFAM" id="SSF53448">
    <property type="entry name" value="Nucleotide-diphospho-sugar transferases"/>
    <property type="match status" value="1"/>
</dbReference>
<dbReference type="OrthoDB" id="411524at2759"/>
<protein>
    <submittedName>
        <fullName evidence="3">Xyloside xylosyltransferase 1</fullName>
    </submittedName>
</protein>
<sequence>MRVFHKVLINLVVVVTFLVLFYVYNTSDSLLNRNSADETMAPASDGSKPFASFLVNSSNSTPKEEVDVWCIFTKAAGNAPMKYKLLTFSHSLLESANSVVVSLHVIVDTSSQRIAQEILQGVKETLKKGMKVTFYDVNQIAKDLKSLVAAMQPHFSSQPGSYYSDSLFFLSLGLHHIAPSTMTRAVMFDIDTKLRSDVGKLFNLFDSFGNDTLFALAPELSPVYRHVLYTYRSQNPTSKIGDPIVTGGYPGLNSGVILFVLDKLRMSAQYPQLIQASNVTALAQKYSFKGHLGDQDFYTLLGFEHPELVSVLPCNWNRQLCPWWSEHGYREVMPQYAHCEGKIHVWHGNCNTPIPAS</sequence>
<keyword evidence="1" id="KW-0812">Transmembrane</keyword>
<keyword evidence="1" id="KW-0472">Membrane</keyword>
<keyword evidence="2" id="KW-1185">Reference proteome</keyword>
<name>A0A6P8Z228_THRPL</name>
<keyword evidence="1" id="KW-1133">Transmembrane helix</keyword>
<gene>
    <name evidence="3" type="primary">LOC117644944</name>
</gene>
<dbReference type="Gene3D" id="3.90.550.10">
    <property type="entry name" value="Spore Coat Polysaccharide Biosynthesis Protein SpsA, Chain A"/>
    <property type="match status" value="1"/>
</dbReference>
<evidence type="ECO:0000256" key="1">
    <source>
        <dbReference type="SAM" id="Phobius"/>
    </source>
</evidence>
<reference evidence="3" key="1">
    <citation type="submission" date="2025-08" db="UniProtKB">
        <authorList>
            <consortium name="RefSeq"/>
        </authorList>
    </citation>
    <scope>IDENTIFICATION</scope>
    <source>
        <tissue evidence="3">Total insect</tissue>
    </source>
</reference>
<proteinExistence type="predicted"/>
<feature type="transmembrane region" description="Helical" evidence="1">
    <location>
        <begin position="7"/>
        <end position="24"/>
    </location>
</feature>
<accession>A0A6P8Z228</accession>